<evidence type="ECO:0000256" key="5">
    <source>
        <dbReference type="ARBA" id="ARBA00050607"/>
    </source>
</evidence>
<dbReference type="InterPro" id="IPR042221">
    <property type="entry name" value="Leu/Phe-tRNA_Trfase_N"/>
</dbReference>
<comment type="catalytic activity">
    <reaction evidence="7 15">
        <text>N-terminal L-lysyl-[protein] + L-leucyl-tRNA(Leu) = N-terminal L-leucyl-L-lysyl-[protein] + tRNA(Leu) + H(+)</text>
        <dbReference type="Rhea" id="RHEA:12340"/>
        <dbReference type="Rhea" id="RHEA-COMP:9613"/>
        <dbReference type="Rhea" id="RHEA-COMP:9622"/>
        <dbReference type="Rhea" id="RHEA-COMP:12670"/>
        <dbReference type="Rhea" id="RHEA-COMP:12671"/>
        <dbReference type="ChEBI" id="CHEBI:15378"/>
        <dbReference type="ChEBI" id="CHEBI:65249"/>
        <dbReference type="ChEBI" id="CHEBI:78442"/>
        <dbReference type="ChEBI" id="CHEBI:78494"/>
        <dbReference type="ChEBI" id="CHEBI:133043"/>
        <dbReference type="EC" id="2.3.2.6"/>
    </reaction>
</comment>
<dbReference type="SUPFAM" id="SSF55729">
    <property type="entry name" value="Acyl-CoA N-acyltransferases (Nat)"/>
    <property type="match status" value="1"/>
</dbReference>
<dbReference type="NCBIfam" id="TIGR00667">
    <property type="entry name" value="aat"/>
    <property type="match status" value="1"/>
</dbReference>
<evidence type="ECO:0000256" key="4">
    <source>
        <dbReference type="ARBA" id="ARBA00023315"/>
    </source>
</evidence>
<dbReference type="Pfam" id="PF03588">
    <property type="entry name" value="Leu_Phe_trans"/>
    <property type="match status" value="1"/>
</dbReference>
<gene>
    <name evidence="15" type="primary">aat</name>
    <name evidence="16" type="ORF">Rain11_1986</name>
</gene>
<comment type="catalytic activity">
    <reaction evidence="5 15">
        <text>L-phenylalanyl-tRNA(Phe) + an N-terminal L-alpha-aminoacyl-[protein] = an N-terminal L-phenylalanyl-L-alpha-aminoacyl-[protein] + tRNA(Phe)</text>
        <dbReference type="Rhea" id="RHEA:43632"/>
        <dbReference type="Rhea" id="RHEA-COMP:9668"/>
        <dbReference type="Rhea" id="RHEA-COMP:9699"/>
        <dbReference type="Rhea" id="RHEA-COMP:10636"/>
        <dbReference type="Rhea" id="RHEA-COMP:10637"/>
        <dbReference type="ChEBI" id="CHEBI:78442"/>
        <dbReference type="ChEBI" id="CHEBI:78531"/>
        <dbReference type="ChEBI" id="CHEBI:78597"/>
        <dbReference type="ChEBI" id="CHEBI:83561"/>
        <dbReference type="EC" id="2.3.2.6"/>
    </reaction>
</comment>
<proteinExistence type="inferred from homology"/>
<dbReference type="InterPro" id="IPR016181">
    <property type="entry name" value="Acyl_CoA_acyltransferase"/>
</dbReference>
<keyword evidence="17" id="KW-1185">Reference proteome</keyword>
<protein>
    <recommendedName>
        <fullName evidence="11 15">Leucyl/phenylalanyl-tRNA--protein transferase</fullName>
        <ecNumber evidence="10 15">2.3.2.6</ecNumber>
    </recommendedName>
    <alternativeName>
        <fullName evidence="12 15">L/F-transferase</fullName>
    </alternativeName>
    <alternativeName>
        <fullName evidence="13 15">Leucyltransferase</fullName>
    </alternativeName>
    <alternativeName>
        <fullName evidence="14 15">Phenyalanyltransferase</fullName>
    </alternativeName>
</protein>
<dbReference type="GO" id="GO:0008914">
    <property type="term" value="F:leucyl-tRNA--protein transferase activity"/>
    <property type="evidence" value="ECO:0007669"/>
    <property type="project" value="UniProtKB-UniRule"/>
</dbReference>
<comment type="caution">
    <text evidence="16">The sequence shown here is derived from an EMBL/GenBank/DDBJ whole genome shotgun (WGS) entry which is preliminary data.</text>
</comment>
<comment type="function">
    <text evidence="8 15">Functions in the N-end rule pathway of protein degradation where it conjugates Leu, Phe and, less efficiently, Met from aminoacyl-tRNAs to the N-termini of proteins containing an N-terminal arginine or lysine.</text>
</comment>
<comment type="subcellular location">
    <subcellularLocation>
        <location evidence="1 15">Cytoplasm</location>
    </subcellularLocation>
</comment>
<dbReference type="GO" id="GO:0005737">
    <property type="term" value="C:cytoplasm"/>
    <property type="evidence" value="ECO:0007669"/>
    <property type="project" value="UniProtKB-SubCell"/>
</dbReference>
<evidence type="ECO:0000256" key="12">
    <source>
        <dbReference type="ARBA" id="ARBA00077136"/>
    </source>
</evidence>
<dbReference type="HAMAP" id="MF_00688">
    <property type="entry name" value="Leu_Phe_trans"/>
    <property type="match status" value="1"/>
</dbReference>
<evidence type="ECO:0000256" key="2">
    <source>
        <dbReference type="ARBA" id="ARBA00022490"/>
    </source>
</evidence>
<reference evidence="16 17" key="1">
    <citation type="submission" date="2017-06" db="EMBL/GenBank/DDBJ databases">
        <title>Raineya orbicola gen. nov., sp. nov. a slightly thermophilic bacterium of the phylum Bacteroidetes and the description of Raineyaceae fam. nov.</title>
        <authorList>
            <person name="Albuquerque L."/>
            <person name="Polonia A.R.M."/>
            <person name="Barroso C."/>
            <person name="Froufe H.J.C."/>
            <person name="Lage O."/>
            <person name="Lobo-Da-Cunha A."/>
            <person name="Egas C."/>
            <person name="Da Costa M.S."/>
        </authorList>
    </citation>
    <scope>NUCLEOTIDE SEQUENCE [LARGE SCALE GENOMIC DNA]</scope>
    <source>
        <strain evidence="16 17">SPSPC-11</strain>
    </source>
</reference>
<evidence type="ECO:0000256" key="7">
    <source>
        <dbReference type="ARBA" id="ARBA00051538"/>
    </source>
</evidence>
<dbReference type="OrthoDB" id="9790282at2"/>
<evidence type="ECO:0000256" key="9">
    <source>
        <dbReference type="ARBA" id="ARBA00061535"/>
    </source>
</evidence>
<dbReference type="GO" id="GO:0030163">
    <property type="term" value="P:protein catabolic process"/>
    <property type="evidence" value="ECO:0007669"/>
    <property type="project" value="UniProtKB-UniRule"/>
</dbReference>
<evidence type="ECO:0000313" key="17">
    <source>
        <dbReference type="Proteomes" id="UP000233387"/>
    </source>
</evidence>
<evidence type="ECO:0000256" key="3">
    <source>
        <dbReference type="ARBA" id="ARBA00022679"/>
    </source>
</evidence>
<dbReference type="EC" id="2.3.2.6" evidence="10 15"/>
<evidence type="ECO:0000256" key="11">
    <source>
        <dbReference type="ARBA" id="ARBA00074372"/>
    </source>
</evidence>
<dbReference type="RefSeq" id="WP_101359250.1">
    <property type="nucleotide sequence ID" value="NZ_NKXO01000032.1"/>
</dbReference>
<dbReference type="FunFam" id="3.30.70.3550:FF:000001">
    <property type="entry name" value="Leucyl/phenylalanyl-tRNA--protein transferase"/>
    <property type="match status" value="1"/>
</dbReference>
<dbReference type="EMBL" id="NKXO01000032">
    <property type="protein sequence ID" value="PKQ67641.1"/>
    <property type="molecule type" value="Genomic_DNA"/>
</dbReference>
<comment type="similarity">
    <text evidence="9 15">Belongs to the L/F-transferase family.</text>
</comment>
<dbReference type="PANTHER" id="PTHR30098">
    <property type="entry name" value="LEUCYL/PHENYLALANYL-TRNA--PROTEIN TRANSFERASE"/>
    <property type="match status" value="1"/>
</dbReference>
<evidence type="ECO:0000256" key="15">
    <source>
        <dbReference type="HAMAP-Rule" id="MF_00688"/>
    </source>
</evidence>
<evidence type="ECO:0000256" key="14">
    <source>
        <dbReference type="ARBA" id="ARBA00083640"/>
    </source>
</evidence>
<evidence type="ECO:0000256" key="8">
    <source>
        <dbReference type="ARBA" id="ARBA00054043"/>
    </source>
</evidence>
<sequence length="238" mass="27513">MAYYFLRDELFFPPVHIASREGIVAVGGDLSVERLLLAYRSGIFPWFSEGEPIIWWSPEPRFVLYPAHIKISKSMRQLFKKKAFEVTLDKDFEKVITNCQKIKREGQYGTWITPEMKNAYIELHQLGYAHSVEVWQEEKLVGGLYGICLGNIFFGESMFSKVSNASKYGFITLCKILEKNNFELIDCQVHTEHLESLGAEFIPRQQFVQIVGKKAQKDFFKGNWGETFGNDLSEIEMV</sequence>
<evidence type="ECO:0000313" key="16">
    <source>
        <dbReference type="EMBL" id="PKQ67641.1"/>
    </source>
</evidence>
<dbReference type="Gene3D" id="3.30.70.3550">
    <property type="entry name" value="Leucyl/phenylalanyl-tRNA-protein transferase, N-terminal domain"/>
    <property type="match status" value="1"/>
</dbReference>
<dbReference type="InterPro" id="IPR042203">
    <property type="entry name" value="Leu/Phe-tRNA_Trfase_C"/>
</dbReference>
<dbReference type="InterPro" id="IPR004616">
    <property type="entry name" value="Leu/Phe-tRNA_Trfase"/>
</dbReference>
<accession>A0A2N3IBE7</accession>
<evidence type="ECO:0000256" key="13">
    <source>
        <dbReference type="ARBA" id="ARBA00077165"/>
    </source>
</evidence>
<evidence type="ECO:0000256" key="10">
    <source>
        <dbReference type="ARBA" id="ARBA00066767"/>
    </source>
</evidence>
<dbReference type="AlphaFoldDB" id="A0A2N3IBE7"/>
<name>A0A2N3IBE7_9BACT</name>
<keyword evidence="2 15" id="KW-0963">Cytoplasm</keyword>
<dbReference type="Proteomes" id="UP000233387">
    <property type="component" value="Unassembled WGS sequence"/>
</dbReference>
<keyword evidence="4 15" id="KW-0012">Acyltransferase</keyword>
<comment type="catalytic activity">
    <reaction evidence="6 15">
        <text>N-terminal L-arginyl-[protein] + L-leucyl-tRNA(Leu) = N-terminal L-leucyl-L-arginyl-[protein] + tRNA(Leu) + H(+)</text>
        <dbReference type="Rhea" id="RHEA:50416"/>
        <dbReference type="Rhea" id="RHEA-COMP:9613"/>
        <dbReference type="Rhea" id="RHEA-COMP:9622"/>
        <dbReference type="Rhea" id="RHEA-COMP:12672"/>
        <dbReference type="Rhea" id="RHEA-COMP:12673"/>
        <dbReference type="ChEBI" id="CHEBI:15378"/>
        <dbReference type="ChEBI" id="CHEBI:64719"/>
        <dbReference type="ChEBI" id="CHEBI:78442"/>
        <dbReference type="ChEBI" id="CHEBI:78494"/>
        <dbReference type="ChEBI" id="CHEBI:133044"/>
        <dbReference type="EC" id="2.3.2.6"/>
    </reaction>
</comment>
<organism evidence="16 17">
    <name type="scientific">Raineya orbicola</name>
    <dbReference type="NCBI Taxonomy" id="2016530"/>
    <lineage>
        <taxon>Bacteria</taxon>
        <taxon>Pseudomonadati</taxon>
        <taxon>Bacteroidota</taxon>
        <taxon>Cytophagia</taxon>
        <taxon>Cytophagales</taxon>
        <taxon>Raineyaceae</taxon>
        <taxon>Raineya</taxon>
    </lineage>
</organism>
<evidence type="ECO:0000256" key="1">
    <source>
        <dbReference type="ARBA" id="ARBA00004496"/>
    </source>
</evidence>
<dbReference type="PANTHER" id="PTHR30098:SF2">
    <property type="entry name" value="LEUCYL_PHENYLALANYL-TRNA--PROTEIN TRANSFERASE"/>
    <property type="match status" value="1"/>
</dbReference>
<evidence type="ECO:0000256" key="6">
    <source>
        <dbReference type="ARBA" id="ARBA00050652"/>
    </source>
</evidence>
<dbReference type="FunFam" id="3.40.630.70:FF:000001">
    <property type="entry name" value="Leucyl/phenylalanyl-tRNA--protein transferase"/>
    <property type="match status" value="1"/>
</dbReference>
<keyword evidence="3 15" id="KW-0808">Transferase</keyword>
<dbReference type="Gene3D" id="3.40.630.70">
    <property type="entry name" value="Leucyl/phenylalanyl-tRNA-protein transferase, C-terminal domain"/>
    <property type="match status" value="1"/>
</dbReference>